<proteinExistence type="predicted"/>
<feature type="region of interest" description="Disordered" evidence="1">
    <location>
        <begin position="35"/>
        <end position="92"/>
    </location>
</feature>
<comment type="caution">
    <text evidence="2">The sequence shown here is derived from an EMBL/GenBank/DDBJ whole genome shotgun (WGS) entry which is preliminary data.</text>
</comment>
<evidence type="ECO:0000256" key="1">
    <source>
        <dbReference type="SAM" id="MobiDB-lite"/>
    </source>
</evidence>
<dbReference type="Proteomes" id="UP000319210">
    <property type="component" value="Unassembled WGS sequence"/>
</dbReference>
<reference evidence="2 3" key="1">
    <citation type="submission" date="2019-06" db="EMBL/GenBank/DDBJ databases">
        <title>Whole genome shotgun sequence of Streptomyces cacaoi subsp. cacaoi NBRC 12748.</title>
        <authorList>
            <person name="Hosoyama A."/>
            <person name="Uohara A."/>
            <person name="Ohji S."/>
            <person name="Ichikawa N."/>
        </authorList>
    </citation>
    <scope>NUCLEOTIDE SEQUENCE [LARGE SCALE GENOMIC DNA]</scope>
    <source>
        <strain evidence="2 3">NBRC 12748</strain>
    </source>
</reference>
<evidence type="ECO:0000313" key="2">
    <source>
        <dbReference type="EMBL" id="GEB51490.1"/>
    </source>
</evidence>
<accession>A0A4Y3R6E5</accession>
<evidence type="ECO:0000313" key="3">
    <source>
        <dbReference type="Proteomes" id="UP000319210"/>
    </source>
</evidence>
<sequence>MCGSESRAVPRAAVDAVEVAAYPGRARGRQRRAVVGLGGGRGEPFVGADDPGAGTGRVEEPRERHVQRDAERPEGSRAGIPEPASSWESVDFQRSCMRYGERRSGDSCATSR</sequence>
<keyword evidence="3" id="KW-1185">Reference proteome</keyword>
<name>A0A4Y3R6E5_STRCI</name>
<dbReference type="EMBL" id="BJMM01000021">
    <property type="protein sequence ID" value="GEB51490.1"/>
    <property type="molecule type" value="Genomic_DNA"/>
</dbReference>
<dbReference type="AlphaFoldDB" id="A0A4Y3R6E5"/>
<feature type="compositionally biased region" description="Basic and acidic residues" evidence="1">
    <location>
        <begin position="57"/>
        <end position="75"/>
    </location>
</feature>
<protein>
    <submittedName>
        <fullName evidence="2">Uncharacterized protein</fullName>
    </submittedName>
</protein>
<organism evidence="2 3">
    <name type="scientific">Streptomyces cacaoi</name>
    <dbReference type="NCBI Taxonomy" id="1898"/>
    <lineage>
        <taxon>Bacteria</taxon>
        <taxon>Bacillati</taxon>
        <taxon>Actinomycetota</taxon>
        <taxon>Actinomycetes</taxon>
        <taxon>Kitasatosporales</taxon>
        <taxon>Streptomycetaceae</taxon>
        <taxon>Streptomyces</taxon>
    </lineage>
</organism>
<gene>
    <name evidence="2" type="ORF">SCA03_40410</name>
</gene>